<dbReference type="SMART" id="SM00642">
    <property type="entry name" value="Aamy"/>
    <property type="match status" value="1"/>
</dbReference>
<evidence type="ECO:0000313" key="4">
    <source>
        <dbReference type="EMBL" id="WOJ93417.1"/>
    </source>
</evidence>
<dbReference type="PIRSF" id="PIRSF003059">
    <property type="entry name" value="Sucrose_phosphorylase"/>
    <property type="match status" value="1"/>
</dbReference>
<reference evidence="4 5" key="1">
    <citation type="submission" date="2023-10" db="EMBL/GenBank/DDBJ databases">
        <title>Two novel species belonging to the OM43/NOR5 clade.</title>
        <authorList>
            <person name="Park M."/>
        </authorList>
    </citation>
    <scope>NUCLEOTIDE SEQUENCE [LARGE SCALE GENOMIC DNA]</scope>
    <source>
        <strain evidence="4 5">IMCC43200</strain>
    </source>
</reference>
<dbReference type="InterPro" id="IPR017853">
    <property type="entry name" value="GH"/>
</dbReference>
<gene>
    <name evidence="4" type="ORF">R0135_16775</name>
</gene>
<dbReference type="InterPro" id="IPR016377">
    <property type="entry name" value="Sucrose_GGa_phosphorylase-rel"/>
</dbReference>
<dbReference type="CDD" id="cd11356">
    <property type="entry name" value="AmyAc_Sucrose_phosphorylase-like_1"/>
    <property type="match status" value="1"/>
</dbReference>
<evidence type="ECO:0000256" key="2">
    <source>
        <dbReference type="ARBA" id="ARBA00022679"/>
    </source>
</evidence>
<dbReference type="InterPro" id="IPR045857">
    <property type="entry name" value="O16G_dom_2"/>
</dbReference>
<dbReference type="EMBL" id="CP136864">
    <property type="protein sequence ID" value="WOJ93417.1"/>
    <property type="molecule type" value="Genomic_DNA"/>
</dbReference>
<dbReference type="InterPro" id="IPR006047">
    <property type="entry name" value="GH13_cat_dom"/>
</dbReference>
<dbReference type="Gene3D" id="3.20.20.80">
    <property type="entry name" value="Glycosidases"/>
    <property type="match status" value="1"/>
</dbReference>
<keyword evidence="5" id="KW-1185">Reference proteome</keyword>
<dbReference type="RefSeq" id="WP_407348066.1">
    <property type="nucleotide sequence ID" value="NZ_CP136864.1"/>
</dbReference>
<keyword evidence="1" id="KW-0328">Glycosyltransferase</keyword>
<accession>A0ABZ0I1Q0</accession>
<dbReference type="PANTHER" id="PTHR10357:SF214">
    <property type="entry name" value="GLUCOSYLGLYCERATE PHOSPHORYLASE"/>
    <property type="match status" value="1"/>
</dbReference>
<name>A0ABZ0I1Q0_9GAMM</name>
<evidence type="ECO:0000256" key="1">
    <source>
        <dbReference type="ARBA" id="ARBA00022676"/>
    </source>
</evidence>
<evidence type="ECO:0000259" key="3">
    <source>
        <dbReference type="SMART" id="SM00642"/>
    </source>
</evidence>
<dbReference type="InterPro" id="IPR013780">
    <property type="entry name" value="Glyco_hydro_b"/>
</dbReference>
<dbReference type="Gene3D" id="2.60.40.1180">
    <property type="entry name" value="Golgi alpha-mannosidase II"/>
    <property type="match status" value="1"/>
</dbReference>
<dbReference type="PANTHER" id="PTHR10357">
    <property type="entry name" value="ALPHA-AMYLASE FAMILY MEMBER"/>
    <property type="match status" value="1"/>
</dbReference>
<dbReference type="Pfam" id="PF00128">
    <property type="entry name" value="Alpha-amylase"/>
    <property type="match status" value="1"/>
</dbReference>
<organism evidence="4 5">
    <name type="scientific">Congregibacter variabilis</name>
    <dbReference type="NCBI Taxonomy" id="3081200"/>
    <lineage>
        <taxon>Bacteria</taxon>
        <taxon>Pseudomonadati</taxon>
        <taxon>Pseudomonadota</taxon>
        <taxon>Gammaproteobacteria</taxon>
        <taxon>Cellvibrionales</taxon>
        <taxon>Halieaceae</taxon>
        <taxon>Congregibacter</taxon>
    </lineage>
</organism>
<dbReference type="InterPro" id="IPR033746">
    <property type="entry name" value="GGa_phosphorylase"/>
</dbReference>
<sequence>MPQAEHSSSHGEYRPGLSHRVAQQLSVIYAGGEISPQMEALAVELLDIMRLDDDMPQPDPQINHWDQRDALMITYGDSIQKEGEAPLQTLKYWLDHYADGCITGVHVLPFCPWSSDDGFSVIDYLQVNESLGDWNDVLAIGAKYNLMGDLVINHCSSASQWFANFLRNEEPGKDYFATASPQDDLSLVVRPRTSPLLREVEAIDGTRHVWCTFSHDQVDLNFRNPEVLKRMVEIVRHYLDNGVRIFRLDAVAFLWKKPGTSSLNLRKTHEVVRLLRTLIEHARDDAMIITETNIPNQENLSYFGNGNEAHCVYNFSLPPLLVNTLVTGDCFYLKQWMMSMPPPQHGTAYFNFIASHDGIGLRPAEGLLSDEELQTLISTMRRFGGHVSYRALEDGQNKPYEINIALIDALQGTTAGADEYGIERFICAHAIMLGLEGIPGIYIHSLVGTHNDQERLESTGQNRAINRHQWQLKELEAQLGDTDSDHAQVFSGIMNLLSIRQKQSAFHPNATQFTLHLGSSLFGFWRQSSDRRQSIFCVSNVSNEPEYLQLTDINLIEAQDWSDLISGEDCNKQQMLLEPYQTVWISNRRDHR</sequence>
<dbReference type="Gene3D" id="3.90.400.10">
    <property type="entry name" value="Oligo-1,6-glucosidase, Domain 2"/>
    <property type="match status" value="1"/>
</dbReference>
<feature type="domain" description="Glycosyl hydrolase family 13 catalytic" evidence="3">
    <location>
        <begin position="69"/>
        <end position="500"/>
    </location>
</feature>
<evidence type="ECO:0000313" key="5">
    <source>
        <dbReference type="Proteomes" id="UP001626537"/>
    </source>
</evidence>
<dbReference type="Proteomes" id="UP001626537">
    <property type="component" value="Chromosome"/>
</dbReference>
<protein>
    <submittedName>
        <fullName evidence="4">Sugar phosphorylase</fullName>
    </submittedName>
</protein>
<dbReference type="SUPFAM" id="SSF51445">
    <property type="entry name" value="(Trans)glycosidases"/>
    <property type="match status" value="1"/>
</dbReference>
<keyword evidence="2" id="KW-0808">Transferase</keyword>
<proteinExistence type="predicted"/>